<evidence type="ECO:0000313" key="1">
    <source>
        <dbReference type="EMBL" id="QSY58469.1"/>
    </source>
</evidence>
<accession>A0ABX7S3Y1</accession>
<reference evidence="1 2" key="1">
    <citation type="submission" date="2021-03" db="EMBL/GenBank/DDBJ databases">
        <title>Genome sequencing of Bifidobacterium imperatoris JCM 32708.</title>
        <authorList>
            <person name="Kim J."/>
        </authorList>
    </citation>
    <scope>NUCLEOTIDE SEQUENCE [LARGE SCALE GENOMIC DNA]</scope>
    <source>
        <strain evidence="1 2">JCM 32708</strain>
    </source>
</reference>
<protein>
    <submittedName>
        <fullName evidence="1">Uncharacterized protein</fullName>
    </submittedName>
</protein>
<organism evidence="1 2">
    <name type="scientific">Bifidobacterium imperatoris</name>
    <dbReference type="NCBI Taxonomy" id="2020965"/>
    <lineage>
        <taxon>Bacteria</taxon>
        <taxon>Bacillati</taxon>
        <taxon>Actinomycetota</taxon>
        <taxon>Actinomycetes</taxon>
        <taxon>Bifidobacteriales</taxon>
        <taxon>Bifidobacteriaceae</taxon>
        <taxon>Bifidobacterium</taxon>
    </lineage>
</organism>
<gene>
    <name evidence="1" type="ORF">BLI708_04115</name>
</gene>
<proteinExistence type="predicted"/>
<keyword evidence="2" id="KW-1185">Reference proteome</keyword>
<dbReference type="RefSeq" id="WP_101625417.1">
    <property type="nucleotide sequence ID" value="NZ_CP071591.1"/>
</dbReference>
<name>A0ABX7S3Y1_9BIFI</name>
<evidence type="ECO:0000313" key="2">
    <source>
        <dbReference type="Proteomes" id="UP000663067"/>
    </source>
</evidence>
<dbReference type="Proteomes" id="UP000663067">
    <property type="component" value="Chromosome"/>
</dbReference>
<dbReference type="EMBL" id="CP071591">
    <property type="protein sequence ID" value="QSY58469.1"/>
    <property type="molecule type" value="Genomic_DNA"/>
</dbReference>
<sequence>MHDTVTMGAENRANFWVISTLGGVYLRRILTNLMIERCLLKGCWTLAEGMGVVGELWVELLMKPLVELR</sequence>